<evidence type="ECO:0000256" key="1">
    <source>
        <dbReference type="SAM" id="MobiDB-lite"/>
    </source>
</evidence>
<evidence type="ECO:0000313" key="2">
    <source>
        <dbReference type="EMBL" id="CAD8653682.1"/>
    </source>
</evidence>
<name>A0A7S0N0L3_9CRYP</name>
<protein>
    <submittedName>
        <fullName evidence="2">Uncharacterized protein</fullName>
    </submittedName>
</protein>
<organism evidence="2">
    <name type="scientific">Cryptomonas curvata</name>
    <dbReference type="NCBI Taxonomy" id="233186"/>
    <lineage>
        <taxon>Eukaryota</taxon>
        <taxon>Cryptophyceae</taxon>
        <taxon>Cryptomonadales</taxon>
        <taxon>Cryptomonadaceae</taxon>
        <taxon>Cryptomonas</taxon>
    </lineage>
</organism>
<accession>A0A7S0N0L3</accession>
<gene>
    <name evidence="2" type="ORF">CCUR1050_LOCUS28295</name>
</gene>
<reference evidence="2" key="1">
    <citation type="submission" date="2021-01" db="EMBL/GenBank/DDBJ databases">
        <authorList>
            <person name="Corre E."/>
            <person name="Pelletier E."/>
            <person name="Niang G."/>
            <person name="Scheremetjew M."/>
            <person name="Finn R."/>
            <person name="Kale V."/>
            <person name="Holt S."/>
            <person name="Cochrane G."/>
            <person name="Meng A."/>
            <person name="Brown T."/>
            <person name="Cohen L."/>
        </authorList>
    </citation>
    <scope>NUCLEOTIDE SEQUENCE</scope>
    <source>
        <strain evidence="2">CCAP979/52</strain>
    </source>
</reference>
<dbReference type="EMBL" id="HBEZ01051616">
    <property type="protein sequence ID" value="CAD8653682.1"/>
    <property type="molecule type" value="Transcribed_RNA"/>
</dbReference>
<feature type="region of interest" description="Disordered" evidence="1">
    <location>
        <begin position="84"/>
        <end position="122"/>
    </location>
</feature>
<dbReference type="AlphaFoldDB" id="A0A7S0N0L3"/>
<proteinExistence type="predicted"/>
<sequence length="217" mass="24764">MAATSKQEQTGPASARISTPFDALKHMVIPLKEKEVKISISKTNPGCFELNINGEEQGTQIGPGFDLLITQSAIEFRPQEIKIDNTRVPLQTEMPPSREQPTQQRTHDNPQEPQRQITSSRKVLLQNRPTAIQTTTENNRTAKKATIDNFSKQWALQIQAPEIFSHSIWRFGKVGPRHNWCHDYSFAFRDRFHTAIHSPLQVCREPREGNESRKVAQ</sequence>
<feature type="compositionally biased region" description="Polar residues" evidence="1">
    <location>
        <begin position="111"/>
        <end position="122"/>
    </location>
</feature>